<dbReference type="SMART" id="SM00631">
    <property type="entry name" value="Zn_pept"/>
    <property type="match status" value="1"/>
</dbReference>
<evidence type="ECO:0000256" key="4">
    <source>
        <dbReference type="ARBA" id="ARBA00022801"/>
    </source>
</evidence>
<dbReference type="PANTHER" id="PTHR11705:SF143">
    <property type="entry name" value="SLL0236 PROTEIN"/>
    <property type="match status" value="1"/>
</dbReference>
<accession>A0ABR9SGW9</accession>
<comment type="cofactor">
    <cofactor evidence="1">
        <name>Zn(2+)</name>
        <dbReference type="ChEBI" id="CHEBI:29105"/>
    </cofactor>
</comment>
<evidence type="ECO:0000313" key="9">
    <source>
        <dbReference type="EMBL" id="MBE7941607.1"/>
    </source>
</evidence>
<dbReference type="RefSeq" id="WP_193781144.1">
    <property type="nucleotide sequence ID" value="NZ_JADDOJ010000057.1"/>
</dbReference>
<evidence type="ECO:0000256" key="7">
    <source>
        <dbReference type="PROSITE-ProRule" id="PRU01379"/>
    </source>
</evidence>
<gene>
    <name evidence="9" type="ORF">IM725_13590</name>
</gene>
<keyword evidence="10" id="KW-1185">Reference proteome</keyword>
<dbReference type="PROSITE" id="PS52035">
    <property type="entry name" value="PEPTIDASE_M14"/>
    <property type="match status" value="1"/>
</dbReference>
<comment type="similarity">
    <text evidence="2 7">Belongs to the peptidase M14 family.</text>
</comment>
<evidence type="ECO:0000256" key="6">
    <source>
        <dbReference type="ARBA" id="ARBA00023049"/>
    </source>
</evidence>
<keyword evidence="6" id="KW-0482">Metalloprotease</keyword>
<organism evidence="9 10">
    <name type="scientific">Ramlibacter aquaticus</name>
    <dbReference type="NCBI Taxonomy" id="2780094"/>
    <lineage>
        <taxon>Bacteria</taxon>
        <taxon>Pseudomonadati</taxon>
        <taxon>Pseudomonadota</taxon>
        <taxon>Betaproteobacteria</taxon>
        <taxon>Burkholderiales</taxon>
        <taxon>Comamonadaceae</taxon>
        <taxon>Ramlibacter</taxon>
    </lineage>
</organism>
<evidence type="ECO:0000256" key="5">
    <source>
        <dbReference type="ARBA" id="ARBA00022833"/>
    </source>
</evidence>
<evidence type="ECO:0000256" key="1">
    <source>
        <dbReference type="ARBA" id="ARBA00001947"/>
    </source>
</evidence>
<feature type="active site" description="Proton donor/acceptor" evidence="7">
    <location>
        <position position="349"/>
    </location>
</feature>
<sequence length="570" mass="62988">MFRQTYLDHEQILAQLRAWATAHPGFVQLQSLGTSAQGRDIPLLVIGPRPEEKRPAVWVDGNMHASEVCGSSVALAIAEDVIGLHLGGSTVGGQPLAAAMADTLRETLFYVVPRMSPDGAEAVLREGRYVRSSPVDDRAATGHAHWLAGDIDGDGQCGYMRVRDPDGELVELRGEDGVPLDPPVMVARQPEDEGPFFRLYPEGRIANFDGRHVPAPFFLSDNPYDFNRNFPYSWAPDPEQAGAGHYPGSAPETRAVLAFASQHPNIFCWLNLHTFGGVLIRPLGDKPDSKMDVGDRGIYEQVEAWMTKYTGYATVSGFHEFLYEPEKPLRGDLTDYAYHQRGALAYVIELWDLFRQIGLERRKPFVDHYAKLEREDLRKLARFDREHNAGRVFRPWRKATHPQLGEVELGGFDPRVGIWNPPYERLGQTCAEQSAAFLRVAALAPRVVVEVLRQERQGEHLCVELRIANRGYLGSFGLPSARKLPHVEPLRLSVSTAGGAQLVAPAPEVEIGHLEGWGGGLYGGPSVFSPWTRGNAHERFVTLVLAGRGSAQLRIGSARVGFQTLSLDLG</sequence>
<evidence type="ECO:0000256" key="3">
    <source>
        <dbReference type="ARBA" id="ARBA00022670"/>
    </source>
</evidence>
<comment type="caution">
    <text evidence="9">The sequence shown here is derived from an EMBL/GenBank/DDBJ whole genome shotgun (WGS) entry which is preliminary data.</text>
</comment>
<reference evidence="9 10" key="1">
    <citation type="submission" date="2020-10" db="EMBL/GenBank/DDBJ databases">
        <title>Draft genome of Ramlibacter aquaticus LMG 30558.</title>
        <authorList>
            <person name="Props R."/>
        </authorList>
    </citation>
    <scope>NUCLEOTIDE SEQUENCE [LARGE SCALE GENOMIC DNA]</scope>
    <source>
        <strain evidence="9 10">LMG 30558</strain>
    </source>
</reference>
<keyword evidence="4" id="KW-0378">Hydrolase</keyword>
<feature type="domain" description="Peptidase M14" evidence="8">
    <location>
        <begin position="5"/>
        <end position="369"/>
    </location>
</feature>
<evidence type="ECO:0000313" key="10">
    <source>
        <dbReference type="Proteomes" id="UP000715965"/>
    </source>
</evidence>
<evidence type="ECO:0000259" key="8">
    <source>
        <dbReference type="PROSITE" id="PS52035"/>
    </source>
</evidence>
<dbReference type="EMBL" id="JADDOJ010000057">
    <property type="protein sequence ID" value="MBE7941607.1"/>
    <property type="molecule type" value="Genomic_DNA"/>
</dbReference>
<dbReference type="Pfam" id="PF00246">
    <property type="entry name" value="Peptidase_M14"/>
    <property type="match status" value="2"/>
</dbReference>
<evidence type="ECO:0000256" key="2">
    <source>
        <dbReference type="ARBA" id="ARBA00005988"/>
    </source>
</evidence>
<dbReference type="CDD" id="cd06905">
    <property type="entry name" value="M14-like"/>
    <property type="match status" value="1"/>
</dbReference>
<dbReference type="InterPro" id="IPR000834">
    <property type="entry name" value="Peptidase_M14"/>
</dbReference>
<name>A0ABR9SGW9_9BURK</name>
<keyword evidence="5" id="KW-0862">Zinc</keyword>
<dbReference type="Gene3D" id="3.40.630.10">
    <property type="entry name" value="Zn peptidases"/>
    <property type="match status" value="1"/>
</dbReference>
<keyword evidence="3" id="KW-0645">Protease</keyword>
<dbReference type="PRINTS" id="PR00765">
    <property type="entry name" value="CRBOXYPTASEA"/>
</dbReference>
<dbReference type="SUPFAM" id="SSF53187">
    <property type="entry name" value="Zn-dependent exopeptidases"/>
    <property type="match status" value="1"/>
</dbReference>
<dbReference type="PANTHER" id="PTHR11705">
    <property type="entry name" value="PROTEASE FAMILY M14 CARBOXYPEPTIDASE A,B"/>
    <property type="match status" value="1"/>
</dbReference>
<proteinExistence type="inferred from homology"/>
<protein>
    <submittedName>
        <fullName evidence="9">Peptidase M14</fullName>
    </submittedName>
</protein>
<dbReference type="Proteomes" id="UP000715965">
    <property type="component" value="Unassembled WGS sequence"/>
</dbReference>